<organism evidence="6 7">
    <name type="scientific">Candidatus Collierbacteria bacterium RIFCSPHIGHO2_01_FULL_50_25</name>
    <dbReference type="NCBI Taxonomy" id="1817722"/>
    <lineage>
        <taxon>Bacteria</taxon>
        <taxon>Candidatus Collieribacteriota</taxon>
    </lineage>
</organism>
<dbReference type="STRING" id="1817722.A2703_01155"/>
<dbReference type="GO" id="GO:0005975">
    <property type="term" value="P:carbohydrate metabolic process"/>
    <property type="evidence" value="ECO:0007669"/>
    <property type="project" value="InterPro"/>
</dbReference>
<dbReference type="Gene3D" id="3.20.20.80">
    <property type="entry name" value="Glycosidases"/>
    <property type="match status" value="1"/>
</dbReference>
<dbReference type="PROSITE" id="PS00659">
    <property type="entry name" value="GLYCOSYL_HYDROL_F5"/>
    <property type="match status" value="1"/>
</dbReference>
<keyword evidence="2" id="KW-0378">Hydrolase</keyword>
<dbReference type="InterPro" id="IPR049166">
    <property type="entry name" value="GH39_cat"/>
</dbReference>
<dbReference type="SUPFAM" id="SSF51445">
    <property type="entry name" value="(Trans)glycosidases"/>
    <property type="match status" value="1"/>
</dbReference>
<gene>
    <name evidence="6" type="ORF">A2703_01155</name>
</gene>
<dbReference type="InterPro" id="IPR018087">
    <property type="entry name" value="Glyco_hydro_5_CS"/>
</dbReference>
<evidence type="ECO:0000256" key="3">
    <source>
        <dbReference type="ARBA" id="ARBA00023295"/>
    </source>
</evidence>
<comment type="caution">
    <text evidence="6">The sequence shown here is derived from an EMBL/GenBank/DDBJ whole genome shotgun (WGS) entry which is preliminary data.</text>
</comment>
<dbReference type="PANTHER" id="PTHR12631">
    <property type="entry name" value="ALPHA-L-IDURONIDASE"/>
    <property type="match status" value="1"/>
</dbReference>
<evidence type="ECO:0000256" key="4">
    <source>
        <dbReference type="SAM" id="Phobius"/>
    </source>
</evidence>
<keyword evidence="4" id="KW-0472">Membrane</keyword>
<dbReference type="InterPro" id="IPR017853">
    <property type="entry name" value="GH"/>
</dbReference>
<dbReference type="GO" id="GO:0004553">
    <property type="term" value="F:hydrolase activity, hydrolyzing O-glycosyl compounds"/>
    <property type="evidence" value="ECO:0007669"/>
    <property type="project" value="InterPro"/>
</dbReference>
<evidence type="ECO:0000256" key="2">
    <source>
        <dbReference type="ARBA" id="ARBA00022801"/>
    </source>
</evidence>
<dbReference type="PANTHER" id="PTHR12631:SF10">
    <property type="entry name" value="BETA-XYLOSIDASE-LIKE PROTEIN-RELATED"/>
    <property type="match status" value="1"/>
</dbReference>
<keyword evidence="4" id="KW-1133">Transmembrane helix</keyword>
<comment type="similarity">
    <text evidence="1">Belongs to the glycosyl hydrolase 39 family.</text>
</comment>
<protein>
    <recommendedName>
        <fullName evidence="5">Glycosyl hydrolases family 39 N-terminal catalytic domain-containing protein</fullName>
    </recommendedName>
</protein>
<feature type="domain" description="Glycosyl hydrolases family 39 N-terminal catalytic" evidence="5">
    <location>
        <begin position="85"/>
        <end position="375"/>
    </location>
</feature>
<proteinExistence type="inferred from homology"/>
<evidence type="ECO:0000256" key="1">
    <source>
        <dbReference type="ARBA" id="ARBA00008875"/>
    </source>
</evidence>
<sequence>MGNRFKLRQFLPLIIGLIGIISIVVVIPAAVRYVGRAAGVKANLVVDYDGVLGQMPTPWRNLAQGGEEPKAMLGDVILEVKALKPEYIRLDHIYDAFNVVTKEGGQLKYNWSGLDVAVDQIIATGAKPMLALSYMPVAISKTGSIIDQPADWNDWGSVVAETVEHYSGKNNKNLTGVIYEVWNEPDLFGSYKTYGDKNYLTMYQVSARAAARVSNVNSFEIGGAAVTALYQNWLERLIKFVDANNLRLDFMSWHRYSTDIERFEKDANTARGWAARIPALINLKFYVTEWGHDSANEAGYDTKFGAIHTLAASRVMMAKIQRAFVFEIKDGPGNEKFWGRWGILTHEKFGVPEKKPRYQALLFLNTLGPFRISLAGEGSWVKGIASTDNNGNISLMVVNYDAAGTHSEAVSIFFDNLPKGNFRYQRRNFLGSAIAAVQVATTAASWKTTEFFAPNSAAMITLDF</sequence>
<dbReference type="InterPro" id="IPR051923">
    <property type="entry name" value="Glycosyl_Hydrolase_39"/>
</dbReference>
<evidence type="ECO:0000313" key="6">
    <source>
        <dbReference type="EMBL" id="OGD71028.1"/>
    </source>
</evidence>
<reference evidence="6 7" key="1">
    <citation type="journal article" date="2016" name="Nat. Commun.">
        <title>Thousands of microbial genomes shed light on interconnected biogeochemical processes in an aquifer system.</title>
        <authorList>
            <person name="Anantharaman K."/>
            <person name="Brown C.T."/>
            <person name="Hug L.A."/>
            <person name="Sharon I."/>
            <person name="Castelle C.J."/>
            <person name="Probst A.J."/>
            <person name="Thomas B.C."/>
            <person name="Singh A."/>
            <person name="Wilkins M.J."/>
            <person name="Karaoz U."/>
            <person name="Brodie E.L."/>
            <person name="Williams K.H."/>
            <person name="Hubbard S.S."/>
            <person name="Banfield J.F."/>
        </authorList>
    </citation>
    <scope>NUCLEOTIDE SEQUENCE [LARGE SCALE GENOMIC DNA]</scope>
</reference>
<dbReference type="Pfam" id="PF01229">
    <property type="entry name" value="Glyco_hydro_39"/>
    <property type="match status" value="1"/>
</dbReference>
<keyword evidence="4" id="KW-0812">Transmembrane</keyword>
<accession>A0A1F5EUE6</accession>
<dbReference type="Proteomes" id="UP000177979">
    <property type="component" value="Unassembled WGS sequence"/>
</dbReference>
<name>A0A1F5EUE6_9BACT</name>
<dbReference type="AlphaFoldDB" id="A0A1F5EUE6"/>
<evidence type="ECO:0000259" key="5">
    <source>
        <dbReference type="Pfam" id="PF01229"/>
    </source>
</evidence>
<keyword evidence="3" id="KW-0326">Glycosidase</keyword>
<dbReference type="EMBL" id="MFAG01000041">
    <property type="protein sequence ID" value="OGD71028.1"/>
    <property type="molecule type" value="Genomic_DNA"/>
</dbReference>
<feature type="transmembrane region" description="Helical" evidence="4">
    <location>
        <begin position="12"/>
        <end position="31"/>
    </location>
</feature>
<evidence type="ECO:0000313" key="7">
    <source>
        <dbReference type="Proteomes" id="UP000177979"/>
    </source>
</evidence>